<dbReference type="Pfam" id="PF09837">
    <property type="entry name" value="DUF2064"/>
    <property type="match status" value="1"/>
</dbReference>
<dbReference type="Gene3D" id="3.90.550.10">
    <property type="entry name" value="Spore Coat Polysaccharide Biosynthesis Protein SpsA, Chain A"/>
    <property type="match status" value="1"/>
</dbReference>
<dbReference type="Proteomes" id="UP000030140">
    <property type="component" value="Unassembled WGS sequence"/>
</dbReference>
<evidence type="ECO:0008006" key="3">
    <source>
        <dbReference type="Google" id="ProtNLM"/>
    </source>
</evidence>
<dbReference type="InterPro" id="IPR018641">
    <property type="entry name" value="Trfase_1_rSAM/seldom-assoc"/>
</dbReference>
<reference evidence="1 2" key="1">
    <citation type="submission" date="2014-10" db="EMBL/GenBank/DDBJ databases">
        <title>Draft genome sequence of the proteorhodopsin-containing marine bacterium Dokdonia donghaensis.</title>
        <authorList>
            <person name="Gomez-Consarnau L."/>
            <person name="Gonzalez J.M."/>
            <person name="Riedel T."/>
            <person name="Jaenicke S."/>
            <person name="Wagner-Doebler I."/>
            <person name="Fuhrman J.A."/>
        </authorList>
    </citation>
    <scope>NUCLEOTIDE SEQUENCE [LARGE SCALE GENOMIC DNA]</scope>
    <source>
        <strain evidence="1 2">DSW-1</strain>
    </source>
</reference>
<evidence type="ECO:0000313" key="2">
    <source>
        <dbReference type="Proteomes" id="UP000030140"/>
    </source>
</evidence>
<proteinExistence type="predicted"/>
<protein>
    <recommendedName>
        <fullName evidence="3">DUF2064 domain-containing protein</fullName>
    </recommendedName>
</protein>
<gene>
    <name evidence="1" type="ORF">NV36_06230</name>
</gene>
<sequence length="228" mass="25350">MTTPKTAILIFAQTATTEASRKKLGQSVTLFKELNRQTIATARKTGLPYIIFSENEQVGNTFGERFTNALTAVFNGGYDQVITIGNDTPHLSAGHILLAQEKLKQSTLVIGPSIDGGCYLMGIKKNHFKPEQFKNLPWQSSKLGAIISDTLSRKRTNLYLLETLSDLDTFADLQQILKEASTISKRVLQLIQNIVNQGVSLDYHSTNRFFESLTKSHFNKGSPSLVHF</sequence>
<dbReference type="EMBL" id="JSAQ01000001">
    <property type="protein sequence ID" value="KGO06473.1"/>
    <property type="molecule type" value="Genomic_DNA"/>
</dbReference>
<dbReference type="InterPro" id="IPR029044">
    <property type="entry name" value="Nucleotide-diphossugar_trans"/>
</dbReference>
<keyword evidence="2" id="KW-1185">Reference proteome</keyword>
<dbReference type="PANTHER" id="PTHR36529:SF1">
    <property type="entry name" value="GLYCOSYLTRANSFERASE"/>
    <property type="match status" value="1"/>
</dbReference>
<name>A0A0A2GVC6_9FLAO</name>
<dbReference type="PANTHER" id="PTHR36529">
    <property type="entry name" value="SLL1095 PROTEIN"/>
    <property type="match status" value="1"/>
</dbReference>
<comment type="caution">
    <text evidence="1">The sequence shown here is derived from an EMBL/GenBank/DDBJ whole genome shotgun (WGS) entry which is preliminary data.</text>
</comment>
<organism evidence="1 2">
    <name type="scientific">Dokdonia donghaensis DSW-1</name>
    <dbReference type="NCBI Taxonomy" id="1300343"/>
    <lineage>
        <taxon>Bacteria</taxon>
        <taxon>Pseudomonadati</taxon>
        <taxon>Bacteroidota</taxon>
        <taxon>Flavobacteriia</taxon>
        <taxon>Flavobacteriales</taxon>
        <taxon>Flavobacteriaceae</taxon>
        <taxon>Dokdonia</taxon>
    </lineage>
</organism>
<dbReference type="AlphaFoldDB" id="A0A0A2GVC6"/>
<dbReference type="SUPFAM" id="SSF53448">
    <property type="entry name" value="Nucleotide-diphospho-sugar transferases"/>
    <property type="match status" value="1"/>
</dbReference>
<accession>A0A0A2GVC6</accession>
<evidence type="ECO:0000313" key="1">
    <source>
        <dbReference type="EMBL" id="KGO06473.1"/>
    </source>
</evidence>
<dbReference type="OrthoDB" id="9798250at2"/>